<dbReference type="EMBL" id="RJUL01000011">
    <property type="protein sequence ID" value="ROQ21933.1"/>
    <property type="molecule type" value="Genomic_DNA"/>
</dbReference>
<evidence type="ECO:0000256" key="1">
    <source>
        <dbReference type="ARBA" id="ARBA00009437"/>
    </source>
</evidence>
<evidence type="ECO:0000256" key="2">
    <source>
        <dbReference type="ARBA" id="ARBA00023015"/>
    </source>
</evidence>
<dbReference type="PANTHER" id="PTHR30537">
    <property type="entry name" value="HTH-TYPE TRANSCRIPTIONAL REGULATOR"/>
    <property type="match status" value="1"/>
</dbReference>
<name>A0A3N1P0M4_9GAMM</name>
<dbReference type="InterPro" id="IPR000847">
    <property type="entry name" value="LysR_HTH_N"/>
</dbReference>
<dbReference type="GO" id="GO:0043565">
    <property type="term" value="F:sequence-specific DNA binding"/>
    <property type="evidence" value="ECO:0007669"/>
    <property type="project" value="TreeGrafter"/>
</dbReference>
<accession>A0A3N1P0M4</accession>
<dbReference type="InterPro" id="IPR005119">
    <property type="entry name" value="LysR_subst-bd"/>
</dbReference>
<keyword evidence="7" id="KW-1185">Reference proteome</keyword>
<dbReference type="SUPFAM" id="SSF46785">
    <property type="entry name" value="Winged helix' DNA-binding domain"/>
    <property type="match status" value="1"/>
</dbReference>
<reference evidence="6 7" key="1">
    <citation type="submission" date="2018-11" db="EMBL/GenBank/DDBJ databases">
        <title>Genomic Encyclopedia of Type Strains, Phase IV (KMG-IV): sequencing the most valuable type-strain genomes for metagenomic binning, comparative biology and taxonomic classification.</title>
        <authorList>
            <person name="Goeker M."/>
        </authorList>
    </citation>
    <scope>NUCLEOTIDE SEQUENCE [LARGE SCALE GENOMIC DNA]</scope>
    <source>
        <strain evidence="6 7">DSM 21945</strain>
    </source>
</reference>
<dbReference type="FunFam" id="1.10.10.10:FF:000001">
    <property type="entry name" value="LysR family transcriptional regulator"/>
    <property type="match status" value="1"/>
</dbReference>
<keyword evidence="3" id="KW-0238">DNA-binding</keyword>
<keyword evidence="2" id="KW-0805">Transcription regulation</keyword>
<dbReference type="CDD" id="cd08422">
    <property type="entry name" value="PBP2_CrgA_like"/>
    <property type="match status" value="1"/>
</dbReference>
<sequence length="295" mass="32313">MVRLDDLQVLVLAAEQGSLSAAARELDITPAVASAAVKRLEDALGLRLLVRSTRSLRPTPEGSHYLVHAKAALAALQQGQQELSRGRQQVAGELTLSMPSDLGRNLLLGWLDAFMAHHPALKLRLRVSDRISDLFRQPVDVALRYGVPEDSSLVALPLDTSNKRLLVASPAYLARHGAPQSPAELKDHNCLRFVLGDRVYEQWLFGSDKVKVSGNRVSDDADCVRRWAISGQGIAYKSALDVSADIAAGRLKPLLEGWPTEPTPLYLVCPHRLSITPAVVALKDFLSQQIKQYRP</sequence>
<dbReference type="Pfam" id="PF00126">
    <property type="entry name" value="HTH_1"/>
    <property type="match status" value="1"/>
</dbReference>
<protein>
    <submittedName>
        <fullName evidence="6">LysR family transcriptional regulator</fullName>
    </submittedName>
</protein>
<dbReference type="InterPro" id="IPR058163">
    <property type="entry name" value="LysR-type_TF_proteobact-type"/>
</dbReference>
<evidence type="ECO:0000313" key="7">
    <source>
        <dbReference type="Proteomes" id="UP000268033"/>
    </source>
</evidence>
<evidence type="ECO:0000256" key="3">
    <source>
        <dbReference type="ARBA" id="ARBA00023125"/>
    </source>
</evidence>
<dbReference type="GO" id="GO:0006351">
    <property type="term" value="P:DNA-templated transcription"/>
    <property type="evidence" value="ECO:0007669"/>
    <property type="project" value="TreeGrafter"/>
</dbReference>
<dbReference type="InterPro" id="IPR036388">
    <property type="entry name" value="WH-like_DNA-bd_sf"/>
</dbReference>
<comment type="caution">
    <text evidence="6">The sequence shown here is derived from an EMBL/GenBank/DDBJ whole genome shotgun (WGS) entry which is preliminary data.</text>
</comment>
<dbReference type="RefSeq" id="WP_123422530.1">
    <property type="nucleotide sequence ID" value="NZ_RJUL01000011.1"/>
</dbReference>
<dbReference type="AlphaFoldDB" id="A0A3N1P0M4"/>
<evidence type="ECO:0000256" key="4">
    <source>
        <dbReference type="ARBA" id="ARBA00023163"/>
    </source>
</evidence>
<dbReference type="FunFam" id="3.40.190.290:FF:000001">
    <property type="entry name" value="Transcriptional regulator, LysR family"/>
    <property type="match status" value="1"/>
</dbReference>
<evidence type="ECO:0000259" key="5">
    <source>
        <dbReference type="PROSITE" id="PS50931"/>
    </source>
</evidence>
<dbReference type="Pfam" id="PF03466">
    <property type="entry name" value="LysR_substrate"/>
    <property type="match status" value="1"/>
</dbReference>
<dbReference type="Gene3D" id="3.40.190.290">
    <property type="match status" value="1"/>
</dbReference>
<dbReference type="STRING" id="584787.GCA_001247655_03498"/>
<dbReference type="GO" id="GO:0003700">
    <property type="term" value="F:DNA-binding transcription factor activity"/>
    <property type="evidence" value="ECO:0007669"/>
    <property type="project" value="InterPro"/>
</dbReference>
<dbReference type="PROSITE" id="PS50931">
    <property type="entry name" value="HTH_LYSR"/>
    <property type="match status" value="1"/>
</dbReference>
<gene>
    <name evidence="6" type="ORF">EDC28_11135</name>
</gene>
<comment type="similarity">
    <text evidence="1">Belongs to the LysR transcriptional regulatory family.</text>
</comment>
<dbReference type="PANTHER" id="PTHR30537:SF21">
    <property type="entry name" value="HTH-TYPE TRANSCRIPTIONAL REGULATOR SINR-RELATED"/>
    <property type="match status" value="1"/>
</dbReference>
<feature type="domain" description="HTH lysR-type" evidence="5">
    <location>
        <begin position="2"/>
        <end position="59"/>
    </location>
</feature>
<dbReference type="InterPro" id="IPR036390">
    <property type="entry name" value="WH_DNA-bd_sf"/>
</dbReference>
<dbReference type="Proteomes" id="UP000268033">
    <property type="component" value="Unassembled WGS sequence"/>
</dbReference>
<proteinExistence type="inferred from homology"/>
<evidence type="ECO:0000313" key="6">
    <source>
        <dbReference type="EMBL" id="ROQ21933.1"/>
    </source>
</evidence>
<dbReference type="Gene3D" id="1.10.10.10">
    <property type="entry name" value="Winged helix-like DNA-binding domain superfamily/Winged helix DNA-binding domain"/>
    <property type="match status" value="1"/>
</dbReference>
<keyword evidence="4" id="KW-0804">Transcription</keyword>
<organism evidence="6 7">
    <name type="scientific">Gallaecimonas pentaromativorans</name>
    <dbReference type="NCBI Taxonomy" id="584787"/>
    <lineage>
        <taxon>Bacteria</taxon>
        <taxon>Pseudomonadati</taxon>
        <taxon>Pseudomonadota</taxon>
        <taxon>Gammaproteobacteria</taxon>
        <taxon>Enterobacterales</taxon>
        <taxon>Gallaecimonadaceae</taxon>
        <taxon>Gallaecimonas</taxon>
    </lineage>
</organism>
<dbReference type="SUPFAM" id="SSF53850">
    <property type="entry name" value="Periplasmic binding protein-like II"/>
    <property type="match status" value="1"/>
</dbReference>